<dbReference type="EMBL" id="JBHUOZ010000001">
    <property type="protein sequence ID" value="MFD2919166.1"/>
    <property type="molecule type" value="Genomic_DNA"/>
</dbReference>
<protein>
    <submittedName>
        <fullName evidence="6">Glycoside hydrolase family 43 protein</fullName>
    </submittedName>
</protein>
<dbReference type="SUPFAM" id="SSF75005">
    <property type="entry name" value="Arabinanase/levansucrase/invertase"/>
    <property type="match status" value="1"/>
</dbReference>
<dbReference type="SUPFAM" id="SSF49899">
    <property type="entry name" value="Concanavalin A-like lectins/glucanases"/>
    <property type="match status" value="1"/>
</dbReference>
<feature type="domain" description="Beta-xylosidase C-terminal Concanavalin A-like" evidence="5">
    <location>
        <begin position="350"/>
        <end position="547"/>
    </location>
</feature>
<evidence type="ECO:0000256" key="1">
    <source>
        <dbReference type="ARBA" id="ARBA00009865"/>
    </source>
</evidence>
<evidence type="ECO:0000256" key="4">
    <source>
        <dbReference type="RuleBase" id="RU361187"/>
    </source>
</evidence>
<dbReference type="InterPro" id="IPR006710">
    <property type="entry name" value="Glyco_hydro_43"/>
</dbReference>
<dbReference type="PANTHER" id="PTHR42812">
    <property type="entry name" value="BETA-XYLOSIDASE"/>
    <property type="match status" value="1"/>
</dbReference>
<dbReference type="InterPro" id="IPR041542">
    <property type="entry name" value="GH43_C2"/>
</dbReference>
<proteinExistence type="inferred from homology"/>
<accession>A0ABW6A2Q6</accession>
<evidence type="ECO:0000313" key="6">
    <source>
        <dbReference type="EMBL" id="MFD2919166.1"/>
    </source>
</evidence>
<dbReference type="Gene3D" id="2.115.10.20">
    <property type="entry name" value="Glycosyl hydrolase domain, family 43"/>
    <property type="match status" value="1"/>
</dbReference>
<keyword evidence="2 4" id="KW-0378">Hydrolase</keyword>
<organism evidence="6 7">
    <name type="scientific">Terrimonas rubra</name>
    <dbReference type="NCBI Taxonomy" id="1035890"/>
    <lineage>
        <taxon>Bacteria</taxon>
        <taxon>Pseudomonadati</taxon>
        <taxon>Bacteroidota</taxon>
        <taxon>Chitinophagia</taxon>
        <taxon>Chitinophagales</taxon>
        <taxon>Chitinophagaceae</taxon>
        <taxon>Terrimonas</taxon>
    </lineage>
</organism>
<evidence type="ECO:0000259" key="5">
    <source>
        <dbReference type="Pfam" id="PF17851"/>
    </source>
</evidence>
<dbReference type="Pfam" id="PF17851">
    <property type="entry name" value="GH43_C2"/>
    <property type="match status" value="1"/>
</dbReference>
<evidence type="ECO:0000313" key="7">
    <source>
        <dbReference type="Proteomes" id="UP001597511"/>
    </source>
</evidence>
<gene>
    <name evidence="6" type="ORF">ACFS6H_05530</name>
</gene>
<dbReference type="InterPro" id="IPR051795">
    <property type="entry name" value="Glycosyl_Hydrlase_43"/>
</dbReference>
<evidence type="ECO:0000256" key="3">
    <source>
        <dbReference type="ARBA" id="ARBA00023295"/>
    </source>
</evidence>
<dbReference type="CDD" id="cd18617">
    <property type="entry name" value="GH43_XynB-like"/>
    <property type="match status" value="1"/>
</dbReference>
<dbReference type="PANTHER" id="PTHR42812:SF12">
    <property type="entry name" value="BETA-XYLOSIDASE-RELATED"/>
    <property type="match status" value="1"/>
</dbReference>
<comment type="caution">
    <text evidence="6">The sequence shown here is derived from an EMBL/GenBank/DDBJ whole genome shotgun (WGS) entry which is preliminary data.</text>
</comment>
<dbReference type="RefSeq" id="WP_386096090.1">
    <property type="nucleotide sequence ID" value="NZ_JBHUOZ010000001.1"/>
</dbReference>
<comment type="similarity">
    <text evidence="1 4">Belongs to the glycosyl hydrolase 43 family.</text>
</comment>
<dbReference type="InterPro" id="IPR023296">
    <property type="entry name" value="Glyco_hydro_beta-prop_sf"/>
</dbReference>
<reference evidence="7" key="1">
    <citation type="journal article" date="2019" name="Int. J. Syst. Evol. Microbiol.">
        <title>The Global Catalogue of Microorganisms (GCM) 10K type strain sequencing project: providing services to taxonomists for standard genome sequencing and annotation.</title>
        <authorList>
            <consortium name="The Broad Institute Genomics Platform"/>
            <consortium name="The Broad Institute Genome Sequencing Center for Infectious Disease"/>
            <person name="Wu L."/>
            <person name="Ma J."/>
        </authorList>
    </citation>
    <scope>NUCLEOTIDE SEQUENCE [LARGE SCALE GENOMIC DNA]</scope>
    <source>
        <strain evidence="7">KCTC 23299</strain>
    </source>
</reference>
<dbReference type="Gene3D" id="2.60.120.200">
    <property type="match status" value="1"/>
</dbReference>
<dbReference type="Proteomes" id="UP001597511">
    <property type="component" value="Unassembled WGS sequence"/>
</dbReference>
<sequence>MPLKFLFALLLSIGTGYNVLAQHFKNPILAGFYPDPSICAANGKYYLVNSTFSYFPGLPIFESTDLINWTQIGNAIDRKEQLPDLKNGGVSRGLFAPAIRYHKGLFYITCTLIDKGGNFVITATNPAGPWSKPVWTPKVHGIDPSLFFDEDKAYIIYNSDAPDQKPEYDGHRTIKIISYDIQQQQTTGDPVILVNKGSANSINPIWIEGPHIYKKDGWYYLTAAEGGTGYNHSQVVFRSKEVTGPYESYDKNPILTQRHLDKNRPAPITTVGHADLVQAPNGDWYAVFLGCRPYDDDHYNTGRETFMAPVKWVDGWPVINPDMAEVQYRYPITHAATYKTPSYTGRYIFKDNFKNKTLDKRYLQLRIGEENWYQLLPGKGLSLATRPVTVEQNNHPSFIGFRQGYLDGVTEIKLDFTPANENEQAGLVVFQNEKHYYFFAKTIINGKPAIALYKGAGNNNNAGRPELIASRLLSSNQPILLRVTAEKDKYHFSYSVGSNKKFILLIKDVDARFVSTRTAGGFVGVIHGMYTSSNGQASVNKAVFRSFMSASNDIK</sequence>
<dbReference type="GO" id="GO:0016787">
    <property type="term" value="F:hydrolase activity"/>
    <property type="evidence" value="ECO:0007669"/>
    <property type="project" value="UniProtKB-KW"/>
</dbReference>
<keyword evidence="3 4" id="KW-0326">Glycosidase</keyword>
<evidence type="ECO:0000256" key="2">
    <source>
        <dbReference type="ARBA" id="ARBA00022801"/>
    </source>
</evidence>
<dbReference type="Pfam" id="PF04616">
    <property type="entry name" value="Glyco_hydro_43"/>
    <property type="match status" value="1"/>
</dbReference>
<dbReference type="InterPro" id="IPR013320">
    <property type="entry name" value="ConA-like_dom_sf"/>
</dbReference>
<name>A0ABW6A2Q6_9BACT</name>
<keyword evidence="7" id="KW-1185">Reference proteome</keyword>